<dbReference type="EMBL" id="CP031078">
    <property type="protein sequence ID" value="AYF00475.1"/>
    <property type="molecule type" value="Genomic_DNA"/>
</dbReference>
<evidence type="ECO:0000313" key="1">
    <source>
        <dbReference type="EMBL" id="AYF00475.1"/>
    </source>
</evidence>
<proteinExistence type="predicted"/>
<sequence length="110" mass="11880">MATLTYILGEPGVLGFPIDQPDGKPMPLDDLSLRLVIYLAGADLMIPGYASSGEFLFPYGVRNHPSIAAFDVPADLPLVAQPYKCAVQINSGSGWHTLEGHIHTIAARRY</sequence>
<dbReference type="RefSeq" id="WP_120440742.1">
    <property type="nucleotide sequence ID" value="NZ_CP031078.1"/>
</dbReference>
<evidence type="ECO:0000313" key="2">
    <source>
        <dbReference type="Proteomes" id="UP000272010"/>
    </source>
</evidence>
<name>A0A386UIF4_9RHOB</name>
<accession>A0A386UIF4</accession>
<dbReference type="Proteomes" id="UP000272010">
    <property type="component" value="Chromosome"/>
</dbReference>
<reference evidence="2" key="1">
    <citation type="submission" date="2018-07" db="EMBL/GenBank/DDBJ databases">
        <title>Genome Structure of the Opportunistic Pathogen Paracoccus yeei (Alphaproteobacteria) and Identification of Putative Virulence Factors.</title>
        <authorList>
            <person name="Lasek R."/>
            <person name="Szuplewska M."/>
            <person name="Mitura M."/>
            <person name="Decewicz P."/>
            <person name="Chmielowska C."/>
            <person name="Pawlot A."/>
            <person name="Sentkowska D."/>
            <person name="Czarnecki J."/>
            <person name="Bartosik D."/>
        </authorList>
    </citation>
    <scope>NUCLEOTIDE SEQUENCE [LARGE SCALE GENOMIC DNA]</scope>
    <source>
        <strain evidence="2">CCUG 32053</strain>
    </source>
</reference>
<protein>
    <submittedName>
        <fullName evidence="1">Uncharacterized protein</fullName>
    </submittedName>
</protein>
<gene>
    <name evidence="1" type="ORF">PY32053_00800</name>
</gene>
<dbReference type="AlphaFoldDB" id="A0A386UIF4"/>
<organism evidence="1 2">
    <name type="scientific">Paracoccus yeei</name>
    <dbReference type="NCBI Taxonomy" id="147645"/>
    <lineage>
        <taxon>Bacteria</taxon>
        <taxon>Pseudomonadati</taxon>
        <taxon>Pseudomonadota</taxon>
        <taxon>Alphaproteobacteria</taxon>
        <taxon>Rhodobacterales</taxon>
        <taxon>Paracoccaceae</taxon>
        <taxon>Paracoccus</taxon>
    </lineage>
</organism>